<dbReference type="AlphaFoldDB" id="A0A1M6RL25"/>
<feature type="signal peptide" evidence="1">
    <location>
        <begin position="1"/>
        <end position="23"/>
    </location>
</feature>
<evidence type="ECO:0000313" key="3">
    <source>
        <dbReference type="Proteomes" id="UP000184474"/>
    </source>
</evidence>
<keyword evidence="1" id="KW-0732">Signal</keyword>
<accession>A0A1M6RL25</accession>
<dbReference type="PROSITE" id="PS51257">
    <property type="entry name" value="PROKAR_LIPOPROTEIN"/>
    <property type="match status" value="1"/>
</dbReference>
<feature type="chain" id="PRO_5012274449" description="Lipoprotein" evidence="1">
    <location>
        <begin position="24"/>
        <end position="263"/>
    </location>
</feature>
<keyword evidence="3" id="KW-1185">Reference proteome</keyword>
<proteinExistence type="predicted"/>
<sequence length="263" mass="30002">MKSNQIFFLLFGAILLACSPSQPKTDETKNNEQTAITDINEPAIGFNIEESDPTAIFLADKVMTAMGGRKAWDDIAYIRWEIPNQRTLSWDKKNNKVRIDTPAQNDIYLLNLNDGSGKVKKNGKVIESSDSLAKYLSKGHEIWFKDSYDLLMPYMLKENGVTLYYLGEDTTANGRDSQKLQLTFDKQLSSSPPMYEIWIDAEDGRITQTDYYPSEVYTEPTTTNTWSNYKKHGNILLPESQSNTPTQEIEVLTSLPKNTFYEF</sequence>
<name>A0A1M6RL25_REIAG</name>
<gene>
    <name evidence="2" type="ORF">SAMN04488028_104218</name>
</gene>
<reference evidence="3" key="1">
    <citation type="submission" date="2016-11" db="EMBL/GenBank/DDBJ databases">
        <authorList>
            <person name="Varghese N."/>
            <person name="Submissions S."/>
        </authorList>
    </citation>
    <scope>NUCLEOTIDE SEQUENCE [LARGE SCALE GENOMIC DNA]</scope>
    <source>
        <strain evidence="3">DSM 26134</strain>
    </source>
</reference>
<evidence type="ECO:0000313" key="2">
    <source>
        <dbReference type="EMBL" id="SHK33144.1"/>
    </source>
</evidence>
<organism evidence="2 3">
    <name type="scientific">Reichenbachiella agariperforans</name>
    <dbReference type="NCBI Taxonomy" id="156994"/>
    <lineage>
        <taxon>Bacteria</taxon>
        <taxon>Pseudomonadati</taxon>
        <taxon>Bacteroidota</taxon>
        <taxon>Cytophagia</taxon>
        <taxon>Cytophagales</taxon>
        <taxon>Reichenbachiellaceae</taxon>
        <taxon>Reichenbachiella</taxon>
    </lineage>
</organism>
<evidence type="ECO:0008006" key="4">
    <source>
        <dbReference type="Google" id="ProtNLM"/>
    </source>
</evidence>
<dbReference type="RefSeq" id="WP_073122819.1">
    <property type="nucleotide sequence ID" value="NZ_FRAA01000004.1"/>
</dbReference>
<protein>
    <recommendedName>
        <fullName evidence="4">Lipoprotein</fullName>
    </recommendedName>
</protein>
<dbReference type="Proteomes" id="UP000184474">
    <property type="component" value="Unassembled WGS sequence"/>
</dbReference>
<dbReference type="STRING" id="156994.SAMN04488028_104218"/>
<dbReference type="EMBL" id="FRAA01000004">
    <property type="protein sequence ID" value="SHK33144.1"/>
    <property type="molecule type" value="Genomic_DNA"/>
</dbReference>
<evidence type="ECO:0000256" key="1">
    <source>
        <dbReference type="SAM" id="SignalP"/>
    </source>
</evidence>